<gene>
    <name evidence="1" type="ORF">MWG07_11905</name>
</gene>
<dbReference type="EMBL" id="JAMGTK010000031">
    <property type="protein sequence ID" value="MDK4512954.1"/>
    <property type="molecule type" value="Genomic_DNA"/>
</dbReference>
<dbReference type="RefSeq" id="WP_285049430.1">
    <property type="nucleotide sequence ID" value="NZ_JAMGTK010000031.1"/>
</dbReference>
<keyword evidence="2" id="KW-1185">Reference proteome</keyword>
<comment type="caution">
    <text evidence="1">The sequence shown here is derived from an EMBL/GenBank/DDBJ whole genome shotgun (WGS) entry which is preliminary data.</text>
</comment>
<evidence type="ECO:0000313" key="2">
    <source>
        <dbReference type="Proteomes" id="UP001173223"/>
    </source>
</evidence>
<accession>A0AAW6WEW6</accession>
<reference evidence="1" key="2">
    <citation type="submission" date="2022-04" db="EMBL/GenBank/DDBJ databases">
        <authorList>
            <person name="Livingstone P.G."/>
        </authorList>
    </citation>
    <scope>NUCLEOTIDE SEQUENCE</scope>
    <source>
        <strain evidence="1">BRON_8</strain>
    </source>
</reference>
<protein>
    <recommendedName>
        <fullName evidence="3">DUF4355 domain-containing protein</fullName>
    </recommendedName>
</protein>
<dbReference type="AlphaFoldDB" id="A0AAW6WEW6"/>
<evidence type="ECO:0008006" key="3">
    <source>
        <dbReference type="Google" id="ProtNLM"/>
    </source>
</evidence>
<reference evidence="1" key="1">
    <citation type="journal article" date="2022" name="Gene">
        <title>A genome-led study on the pathogenesis of Fusobacterium necrophorum infections.</title>
        <authorList>
            <person name="Thapa G."/>
            <person name="Jayal A."/>
            <person name="Sikazwe E."/>
            <person name="Perry T."/>
            <person name="Mohammed Al Balushi A."/>
            <person name="Livingstone P."/>
        </authorList>
    </citation>
    <scope>NUCLEOTIDE SEQUENCE</scope>
    <source>
        <strain evidence="1">BRON_8</strain>
    </source>
</reference>
<proteinExistence type="predicted"/>
<evidence type="ECO:0000313" key="1">
    <source>
        <dbReference type="EMBL" id="MDK4512954.1"/>
    </source>
</evidence>
<sequence>MAEETTKTGEVVQTTATEITVDDVLGNEKLMTEILKSKVVLDLVQSESDRVRTKASKEKADVSGEFAKYKLETDTKIAKLTKFQKDFFKTEILKKSGLDVDLWQYVTGETEEDILKSAKDLTDKITKLAEKKVGGKPQTEKTFTGITKEQFGKMSFTERAELYQKDFALYQELTKGE</sequence>
<organism evidence="1 2">
    <name type="scientific">Fusobacterium necrophorum</name>
    <dbReference type="NCBI Taxonomy" id="859"/>
    <lineage>
        <taxon>Bacteria</taxon>
        <taxon>Fusobacteriati</taxon>
        <taxon>Fusobacteriota</taxon>
        <taxon>Fusobacteriia</taxon>
        <taxon>Fusobacteriales</taxon>
        <taxon>Fusobacteriaceae</taxon>
        <taxon>Fusobacterium</taxon>
    </lineage>
</organism>
<dbReference type="Proteomes" id="UP001173223">
    <property type="component" value="Unassembled WGS sequence"/>
</dbReference>
<name>A0AAW6WEW6_9FUSO</name>